<accession>G2Q4F6</accession>
<dbReference type="Proteomes" id="UP000007322">
    <property type="component" value="Chromosome 1"/>
</dbReference>
<dbReference type="OrthoDB" id="5223508at2759"/>
<dbReference type="InParanoid" id="G2Q4F6"/>
<evidence type="ECO:0000313" key="3">
    <source>
        <dbReference type="Proteomes" id="UP000007322"/>
    </source>
</evidence>
<dbReference type="VEuPathDB" id="FungiDB:MYCTH_2295280"/>
<reference evidence="2 3" key="1">
    <citation type="journal article" date="2011" name="Nat. Biotechnol.">
        <title>Comparative genomic analysis of the thermophilic biomass-degrading fungi Myceliophthora thermophila and Thielavia terrestris.</title>
        <authorList>
            <person name="Berka R.M."/>
            <person name="Grigoriev I.V."/>
            <person name="Otillar R."/>
            <person name="Salamov A."/>
            <person name="Grimwood J."/>
            <person name="Reid I."/>
            <person name="Ishmael N."/>
            <person name="John T."/>
            <person name="Darmond C."/>
            <person name="Moisan M.-C."/>
            <person name="Henrissat B."/>
            <person name="Coutinho P.M."/>
            <person name="Lombard V."/>
            <person name="Natvig D.O."/>
            <person name="Lindquist E."/>
            <person name="Schmutz J."/>
            <person name="Lucas S."/>
            <person name="Harris P."/>
            <person name="Powlowski J."/>
            <person name="Bellemare A."/>
            <person name="Taylor D."/>
            <person name="Butler G."/>
            <person name="de Vries R.P."/>
            <person name="Allijn I.E."/>
            <person name="van den Brink J."/>
            <person name="Ushinsky S."/>
            <person name="Storms R."/>
            <person name="Powell A.J."/>
            <person name="Paulsen I.T."/>
            <person name="Elbourne L.D.H."/>
            <person name="Baker S.E."/>
            <person name="Magnuson J."/>
            <person name="LaBoissiere S."/>
            <person name="Clutterbuck A.J."/>
            <person name="Martinez D."/>
            <person name="Wogulis M."/>
            <person name="de Leon A.L."/>
            <person name="Rey M.W."/>
            <person name="Tsang A."/>
        </authorList>
    </citation>
    <scope>NUCLEOTIDE SEQUENCE [LARGE SCALE GENOMIC DNA]</scope>
    <source>
        <strain evidence="3">ATCC 42464 / BCRC 31852 / DSM 1799</strain>
    </source>
</reference>
<dbReference type="eggNOG" id="ENOG502S3Z9">
    <property type="taxonomic scope" value="Eukaryota"/>
</dbReference>
<keyword evidence="3" id="KW-1185">Reference proteome</keyword>
<sequence>MAPKLARPSICGLQAALSACRISTTSTTTMTTITTTTAAAATTTATVTTRTCASAWRAFSTTPSISQSLAVPPESPKFITVPEPPQSAEHRLPPIRGHLPVPRDVFPKRDGNRKVKQEWIDAATPVSKAEAAGEPPKSEEEARRRVFAAARRKALASGITGLYVRKTQRQQRVQARAERRRKANLAAATAPERLDDVLTRPTVRASTALQTTVMPDPDRFAKAEAARERHRQKTELKAEARRDALAQLYVAAQQFIIDEAELEARVEAIFTPDYHRVGGINRGQSIWDQDAAPVSVADLQAEMLGTSSKAIDANKPVAMKTTKRQKAVAEELTGGKL</sequence>
<organism evidence="2 3">
    <name type="scientific">Thermothelomyces thermophilus (strain ATCC 42464 / BCRC 31852 / DSM 1799)</name>
    <name type="common">Sporotrichum thermophile</name>
    <dbReference type="NCBI Taxonomy" id="573729"/>
    <lineage>
        <taxon>Eukaryota</taxon>
        <taxon>Fungi</taxon>
        <taxon>Dikarya</taxon>
        <taxon>Ascomycota</taxon>
        <taxon>Pezizomycotina</taxon>
        <taxon>Sordariomycetes</taxon>
        <taxon>Sordariomycetidae</taxon>
        <taxon>Sordariales</taxon>
        <taxon>Chaetomiaceae</taxon>
        <taxon>Thermothelomyces</taxon>
    </lineage>
</organism>
<dbReference type="AlphaFoldDB" id="G2Q4F6"/>
<proteinExistence type="predicted"/>
<dbReference type="KEGG" id="mtm:MYCTH_2295280"/>
<dbReference type="OMA" id="WNLGPPP"/>
<dbReference type="GeneID" id="11513284"/>
<dbReference type="Pfam" id="PF26163">
    <property type="entry name" value="mS26"/>
    <property type="match status" value="1"/>
</dbReference>
<dbReference type="InterPro" id="IPR058940">
    <property type="entry name" value="mS26_fungi"/>
</dbReference>
<dbReference type="CDD" id="cd23703">
    <property type="entry name" value="mS26_PET12"/>
    <property type="match status" value="1"/>
</dbReference>
<name>G2Q4F6_THET4</name>
<dbReference type="EMBL" id="CP003002">
    <property type="protein sequence ID" value="AEO53649.1"/>
    <property type="molecule type" value="Genomic_DNA"/>
</dbReference>
<evidence type="ECO:0000256" key="1">
    <source>
        <dbReference type="SAM" id="MobiDB-lite"/>
    </source>
</evidence>
<feature type="region of interest" description="Disordered" evidence="1">
    <location>
        <begin position="125"/>
        <end position="144"/>
    </location>
</feature>
<dbReference type="STRING" id="573729.G2Q4F6"/>
<gene>
    <name evidence="2" type="ORF">MYCTH_2295280</name>
</gene>
<protein>
    <submittedName>
        <fullName evidence="2">Uncharacterized protein</fullName>
    </submittedName>
</protein>
<dbReference type="PROSITE" id="PS51257">
    <property type="entry name" value="PROKAR_LIPOPROTEIN"/>
    <property type="match status" value="1"/>
</dbReference>
<evidence type="ECO:0000313" key="2">
    <source>
        <dbReference type="EMBL" id="AEO53649.1"/>
    </source>
</evidence>
<dbReference type="HOGENOM" id="CLU_065203_0_0_1"/>
<feature type="region of interest" description="Disordered" evidence="1">
    <location>
        <begin position="83"/>
        <end position="109"/>
    </location>
</feature>
<dbReference type="RefSeq" id="XP_003658894.1">
    <property type="nucleotide sequence ID" value="XM_003658846.1"/>
</dbReference>